<organism evidence="1 2">
    <name type="scientific">Desulfovibrio subterraneus</name>
    <dbReference type="NCBI Taxonomy" id="2718620"/>
    <lineage>
        <taxon>Bacteria</taxon>
        <taxon>Pseudomonadati</taxon>
        <taxon>Thermodesulfobacteriota</taxon>
        <taxon>Desulfovibrionia</taxon>
        <taxon>Desulfovibrionales</taxon>
        <taxon>Desulfovibrionaceae</taxon>
        <taxon>Desulfovibrio</taxon>
    </lineage>
</organism>
<gene>
    <name evidence="1" type="ORF">DSM101010T_14990</name>
</gene>
<proteinExistence type="predicted"/>
<dbReference type="Pfam" id="PF21842">
    <property type="entry name" value="DUF6901"/>
    <property type="match status" value="1"/>
</dbReference>
<sequence>MEITYRFTLDTGQTELFGLRFTSDTLEADWPLPPELPDWTRLSYFTCSHCPFDVETTEFCPLAARLVDVIDKLGHLISYTPLLVEVETPERTINQRTTAQRGVSSLLGLIIPTSGCPYTAFFKPMARFHLPFASSDETFYRAASMFMLAQYFMHDTPERVDLHMMGLSRIYADMEIVNLQLVQRLKAATQADSSVNAVIILDLFAKSMPFVLEDRLEDFRHLFLPFINLKT</sequence>
<evidence type="ECO:0000313" key="1">
    <source>
        <dbReference type="EMBL" id="GFM33134.1"/>
    </source>
</evidence>
<dbReference type="AlphaFoldDB" id="A0A7J0BJ75"/>
<evidence type="ECO:0000313" key="2">
    <source>
        <dbReference type="Proteomes" id="UP000503840"/>
    </source>
</evidence>
<name>A0A7J0BJ75_9BACT</name>
<dbReference type="InterPro" id="IPR054196">
    <property type="entry name" value="DUF6901"/>
</dbReference>
<protein>
    <submittedName>
        <fullName evidence="1">Uncharacterized protein</fullName>
    </submittedName>
</protein>
<accession>A0A7J0BJ75</accession>
<dbReference type="RefSeq" id="WP_174404817.1">
    <property type="nucleotide sequence ID" value="NZ_BLVO01000013.1"/>
</dbReference>
<dbReference type="EMBL" id="BLVO01000013">
    <property type="protein sequence ID" value="GFM33134.1"/>
    <property type="molecule type" value="Genomic_DNA"/>
</dbReference>
<dbReference type="Proteomes" id="UP000503840">
    <property type="component" value="Unassembled WGS sequence"/>
</dbReference>
<comment type="caution">
    <text evidence="1">The sequence shown here is derived from an EMBL/GenBank/DDBJ whole genome shotgun (WGS) entry which is preliminary data.</text>
</comment>
<keyword evidence="2" id="KW-1185">Reference proteome</keyword>
<reference evidence="1 2" key="1">
    <citation type="submission" date="2020-05" db="EMBL/GenBank/DDBJ databases">
        <title>Draft genome sequence of Desulfovibrio sp. strain HN2T.</title>
        <authorList>
            <person name="Ueno A."/>
            <person name="Tamazawa S."/>
            <person name="Tamamura S."/>
            <person name="Murakami T."/>
            <person name="Kiyama T."/>
            <person name="Inomata H."/>
            <person name="Amano Y."/>
            <person name="Miyakawa K."/>
            <person name="Tamaki H."/>
            <person name="Naganuma T."/>
            <person name="Kaneko K."/>
        </authorList>
    </citation>
    <scope>NUCLEOTIDE SEQUENCE [LARGE SCALE GENOMIC DNA]</scope>
    <source>
        <strain evidence="1 2">HN2</strain>
    </source>
</reference>